<dbReference type="GO" id="GO:0005829">
    <property type="term" value="C:cytosol"/>
    <property type="evidence" value="ECO:0007669"/>
    <property type="project" value="UniProtKB-ARBA"/>
</dbReference>
<keyword evidence="2" id="KW-0251">Elongation factor</keyword>
<comment type="pathway">
    <text evidence="2">Protein biosynthesis; polypeptide chain elongation.</text>
</comment>
<keyword evidence="2" id="KW-0963">Cytoplasm</keyword>
<evidence type="ECO:0000256" key="2">
    <source>
        <dbReference type="HAMAP-Rule" id="MF_00141"/>
    </source>
</evidence>
<evidence type="ECO:0000259" key="3">
    <source>
        <dbReference type="SMART" id="SM00841"/>
    </source>
</evidence>
<dbReference type="PANTHER" id="PTHR30053">
    <property type="entry name" value="ELONGATION FACTOR P"/>
    <property type="match status" value="1"/>
</dbReference>
<dbReference type="PROSITE" id="PS01275">
    <property type="entry name" value="EFP"/>
    <property type="match status" value="1"/>
</dbReference>
<dbReference type="SMART" id="SM00841">
    <property type="entry name" value="Elong-fact-P_C"/>
    <property type="match status" value="1"/>
</dbReference>
<dbReference type="InterPro" id="IPR020599">
    <property type="entry name" value="Transl_elong_fac_P/YeiP"/>
</dbReference>
<dbReference type="GO" id="GO:0003746">
    <property type="term" value="F:translation elongation factor activity"/>
    <property type="evidence" value="ECO:0007669"/>
    <property type="project" value="UniProtKB-UniRule"/>
</dbReference>
<dbReference type="UniPathway" id="UPA00345"/>
<dbReference type="PIRSF" id="PIRSF005901">
    <property type="entry name" value="EF-P"/>
    <property type="match status" value="1"/>
</dbReference>
<evidence type="ECO:0000313" key="5">
    <source>
        <dbReference type="Proteomes" id="UP000177167"/>
    </source>
</evidence>
<dbReference type="EMBL" id="MGJP01000067">
    <property type="protein sequence ID" value="OGN08218.1"/>
    <property type="molecule type" value="Genomic_DNA"/>
</dbReference>
<dbReference type="HAMAP" id="MF_00141">
    <property type="entry name" value="EF_P"/>
    <property type="match status" value="1"/>
</dbReference>
<dbReference type="InterPro" id="IPR015365">
    <property type="entry name" value="Elong-fact-P_C"/>
</dbReference>
<comment type="caution">
    <text evidence="4">The sequence shown here is derived from an EMBL/GenBank/DDBJ whole genome shotgun (WGS) entry which is preliminary data.</text>
</comment>
<protein>
    <recommendedName>
        <fullName evidence="2">Elongation factor P</fullName>
        <shortName evidence="2">EF-P</shortName>
    </recommendedName>
</protein>
<dbReference type="InterPro" id="IPR013852">
    <property type="entry name" value="Transl_elong_P/YeiP_CS"/>
</dbReference>
<dbReference type="SUPFAM" id="SSF50249">
    <property type="entry name" value="Nucleic acid-binding proteins"/>
    <property type="match status" value="2"/>
</dbReference>
<comment type="similarity">
    <text evidence="1 2">Belongs to the elongation factor P family.</text>
</comment>
<evidence type="ECO:0000313" key="4">
    <source>
        <dbReference type="EMBL" id="OGN08218.1"/>
    </source>
</evidence>
<dbReference type="InterPro" id="IPR011768">
    <property type="entry name" value="Transl_elongation_fac_P"/>
</dbReference>
<dbReference type="Proteomes" id="UP000177167">
    <property type="component" value="Unassembled WGS sequence"/>
</dbReference>
<gene>
    <name evidence="2" type="primary">efp</name>
    <name evidence="4" type="ORF">A3J46_00820</name>
</gene>
<dbReference type="Pfam" id="PF08207">
    <property type="entry name" value="EFP_N"/>
    <property type="match status" value="1"/>
</dbReference>
<organism evidence="4 5">
    <name type="scientific">Candidatus Yanofskybacteria bacterium RIFCSPHIGHO2_02_FULL_41_11</name>
    <dbReference type="NCBI Taxonomy" id="1802675"/>
    <lineage>
        <taxon>Bacteria</taxon>
        <taxon>Candidatus Yanofskyibacteriota</taxon>
    </lineage>
</organism>
<dbReference type="FunFam" id="2.40.50.140:FF:000004">
    <property type="entry name" value="Elongation factor P"/>
    <property type="match status" value="1"/>
</dbReference>
<comment type="function">
    <text evidence="2">Involved in peptide bond synthesis. Stimulates efficient translation and peptide-bond synthesis on native or reconstituted 70S ribosomes in vitro. Probably functions indirectly by altering the affinity of the ribosome for aminoacyl-tRNA, thus increasing their reactivity as acceptors for peptidyl transferase.</text>
</comment>
<comment type="subcellular location">
    <subcellularLocation>
        <location evidence="2">Cytoplasm</location>
    </subcellularLocation>
</comment>
<keyword evidence="2" id="KW-0648">Protein biosynthesis</keyword>
<dbReference type="InterPro" id="IPR008991">
    <property type="entry name" value="Translation_prot_SH3-like_sf"/>
</dbReference>
<dbReference type="Gene3D" id="2.40.50.140">
    <property type="entry name" value="Nucleic acid-binding proteins"/>
    <property type="match status" value="2"/>
</dbReference>
<evidence type="ECO:0000256" key="1">
    <source>
        <dbReference type="ARBA" id="ARBA00009479"/>
    </source>
</evidence>
<dbReference type="SUPFAM" id="SSF50104">
    <property type="entry name" value="Translation proteins SH3-like domain"/>
    <property type="match status" value="1"/>
</dbReference>
<dbReference type="InterPro" id="IPR012340">
    <property type="entry name" value="NA-bd_OB-fold"/>
</dbReference>
<dbReference type="Gene3D" id="2.30.30.30">
    <property type="match status" value="1"/>
</dbReference>
<name>A0A1F8F6G9_9BACT</name>
<dbReference type="InterPro" id="IPR013185">
    <property type="entry name" value="Transl_elong_KOW-like"/>
</dbReference>
<feature type="domain" description="Elongation factor P C-terminal" evidence="3">
    <location>
        <begin position="131"/>
        <end position="186"/>
    </location>
</feature>
<dbReference type="PANTHER" id="PTHR30053:SF12">
    <property type="entry name" value="ELONGATION FACTOR P (EF-P) FAMILY PROTEIN"/>
    <property type="match status" value="1"/>
</dbReference>
<dbReference type="InterPro" id="IPR014722">
    <property type="entry name" value="Rib_uL2_dom2"/>
</dbReference>
<dbReference type="CDD" id="cd05794">
    <property type="entry name" value="S1_EF-P_repeat_2"/>
    <property type="match status" value="1"/>
</dbReference>
<dbReference type="Pfam" id="PF09285">
    <property type="entry name" value="Elong-fact-P_C"/>
    <property type="match status" value="1"/>
</dbReference>
<reference evidence="4 5" key="1">
    <citation type="journal article" date="2016" name="Nat. Commun.">
        <title>Thousands of microbial genomes shed light on interconnected biogeochemical processes in an aquifer system.</title>
        <authorList>
            <person name="Anantharaman K."/>
            <person name="Brown C.T."/>
            <person name="Hug L.A."/>
            <person name="Sharon I."/>
            <person name="Castelle C.J."/>
            <person name="Probst A.J."/>
            <person name="Thomas B.C."/>
            <person name="Singh A."/>
            <person name="Wilkins M.J."/>
            <person name="Karaoz U."/>
            <person name="Brodie E.L."/>
            <person name="Williams K.H."/>
            <person name="Hubbard S.S."/>
            <person name="Banfield J.F."/>
        </authorList>
    </citation>
    <scope>NUCLEOTIDE SEQUENCE [LARGE SCALE GENOMIC DNA]</scope>
</reference>
<proteinExistence type="inferred from homology"/>
<dbReference type="NCBIfam" id="NF001810">
    <property type="entry name" value="PRK00529.1"/>
    <property type="match status" value="1"/>
</dbReference>
<sequence>MSINVNDLKPKVFFVFENQPYVVLETHHLKMQQRRPVVQTKMRNLMNGKILERNFAQSDVFEEANIERRKVKFLYNHREQYWFSYDNGPSKRFQLAQELIGDATRFLKSNTVLDAIEYNGEIINIELPVKMEFKVIEAPPAIRGDTAQGGVKQVKIETGASINVPLFINQGDIIRINTETGEYTERVEKGR</sequence>
<dbReference type="GO" id="GO:0043043">
    <property type="term" value="P:peptide biosynthetic process"/>
    <property type="evidence" value="ECO:0007669"/>
    <property type="project" value="InterPro"/>
</dbReference>
<dbReference type="AlphaFoldDB" id="A0A1F8F6G9"/>
<accession>A0A1F8F6G9</accession>